<dbReference type="OrthoDB" id="541052at2759"/>
<dbReference type="SMART" id="SM00672">
    <property type="entry name" value="CAP10"/>
    <property type="match status" value="1"/>
</dbReference>
<comment type="similarity">
    <text evidence="1">Belongs to the glycosyltransferase 90 family.</text>
</comment>
<gene>
    <name evidence="4" type="ORF">RFI_25802</name>
</gene>
<dbReference type="Proteomes" id="UP000023152">
    <property type="component" value="Unassembled WGS sequence"/>
</dbReference>
<dbReference type="GO" id="GO:0046527">
    <property type="term" value="F:glucosyltransferase activity"/>
    <property type="evidence" value="ECO:0007669"/>
    <property type="project" value="TreeGrafter"/>
</dbReference>
<dbReference type="AlphaFoldDB" id="X6MC27"/>
<dbReference type="PANTHER" id="PTHR12203">
    <property type="entry name" value="KDEL LYS-ASP-GLU-LEU CONTAINING - RELATED"/>
    <property type="match status" value="1"/>
</dbReference>
<dbReference type="PANTHER" id="PTHR12203:SF35">
    <property type="entry name" value="PROTEIN O-GLUCOSYLTRANSFERASE 1"/>
    <property type="match status" value="1"/>
</dbReference>
<dbReference type="EMBL" id="ASPP01022326">
    <property type="protein sequence ID" value="ETO11573.1"/>
    <property type="molecule type" value="Genomic_DNA"/>
</dbReference>
<protein>
    <recommendedName>
        <fullName evidence="3">Glycosyl transferase CAP10 domain-containing protein</fullName>
    </recommendedName>
</protein>
<accession>X6MC27</accession>
<comment type="caution">
    <text evidence="4">The sequence shown here is derived from an EMBL/GenBank/DDBJ whole genome shotgun (WGS) entry which is preliminary data.</text>
</comment>
<dbReference type="GO" id="GO:0012505">
    <property type="term" value="C:endomembrane system"/>
    <property type="evidence" value="ECO:0007669"/>
    <property type="project" value="TreeGrafter"/>
</dbReference>
<proteinExistence type="inferred from homology"/>
<evidence type="ECO:0000313" key="4">
    <source>
        <dbReference type="EMBL" id="ETO11573.1"/>
    </source>
</evidence>
<dbReference type="InterPro" id="IPR051091">
    <property type="entry name" value="O-Glucosyltr/Glycosyltrsf_90"/>
</dbReference>
<reference evidence="4 5" key="1">
    <citation type="journal article" date="2013" name="Curr. Biol.">
        <title>The Genome of the Foraminiferan Reticulomyxa filosa.</title>
        <authorList>
            <person name="Glockner G."/>
            <person name="Hulsmann N."/>
            <person name="Schleicher M."/>
            <person name="Noegel A.A."/>
            <person name="Eichinger L."/>
            <person name="Gallinger C."/>
            <person name="Pawlowski J."/>
            <person name="Sierra R."/>
            <person name="Euteneuer U."/>
            <person name="Pillet L."/>
            <person name="Moustafa A."/>
            <person name="Platzer M."/>
            <person name="Groth M."/>
            <person name="Szafranski K."/>
            <person name="Schliwa M."/>
        </authorList>
    </citation>
    <scope>NUCLEOTIDE SEQUENCE [LARGE SCALE GENOMIC DNA]</scope>
</reference>
<keyword evidence="2" id="KW-0808">Transferase</keyword>
<evidence type="ECO:0000256" key="2">
    <source>
        <dbReference type="ARBA" id="ARBA00022679"/>
    </source>
</evidence>
<dbReference type="Pfam" id="PF05686">
    <property type="entry name" value="Glyco_transf_90"/>
    <property type="match status" value="1"/>
</dbReference>
<feature type="domain" description="Glycosyl transferase CAP10" evidence="3">
    <location>
        <begin position="40"/>
        <end position="331"/>
    </location>
</feature>
<name>X6MC27_RETFI</name>
<dbReference type="InterPro" id="IPR006598">
    <property type="entry name" value="CAP10"/>
</dbReference>
<keyword evidence="5" id="KW-1185">Reference proteome</keyword>
<organism evidence="4 5">
    <name type="scientific">Reticulomyxa filosa</name>
    <dbReference type="NCBI Taxonomy" id="46433"/>
    <lineage>
        <taxon>Eukaryota</taxon>
        <taxon>Sar</taxon>
        <taxon>Rhizaria</taxon>
        <taxon>Retaria</taxon>
        <taxon>Foraminifera</taxon>
        <taxon>Monothalamids</taxon>
        <taxon>Reticulomyxidae</taxon>
        <taxon>Reticulomyxa</taxon>
    </lineage>
</organism>
<evidence type="ECO:0000259" key="3">
    <source>
        <dbReference type="SMART" id="SM00672"/>
    </source>
</evidence>
<evidence type="ECO:0000256" key="1">
    <source>
        <dbReference type="ARBA" id="ARBA00010118"/>
    </source>
</evidence>
<sequence length="380" mass="43839">MLCFYSIEKGLMKLFQMDFWYCRDFADAANKMIKDYNITIVDGVEFVSQGGDFLHTDSFGRHATEEQKQRWSKAIIEAPVIGFSKDIDWSGGFIIEQNLMLFPDPFMVKIGRWNSTYNQVSKHDISWDKKKEIAFGRFADAENPKHGKTHEELAKDWAVDLPRLHAVLLSLKYPEYLDIRLTRMMPGWDDDSVLKILGIGHDKVLVNRTDIANHLEYKYLLSIDGTTAAWERVEWILSSNSVLFLVETTKKEWFYPQMKAWVHYVPVNNDLSDLIEKIKWAISHDEEVKEIAEAGSEFIKDNLQPKQISNDLINGVFDYAQKFYASEQVVEVDSEVTITRDDYYDQNMYSYVVAEAASSCVLAAGLRLSVAIESICFDTH</sequence>
<evidence type="ECO:0000313" key="5">
    <source>
        <dbReference type="Proteomes" id="UP000023152"/>
    </source>
</evidence>